<keyword evidence="5 7" id="KW-1133">Transmembrane helix</keyword>
<accession>A0A6L5X8E6</accession>
<dbReference type="InterPro" id="IPR035906">
    <property type="entry name" value="MetI-like_sf"/>
</dbReference>
<dbReference type="Proteomes" id="UP000481852">
    <property type="component" value="Unassembled WGS sequence"/>
</dbReference>
<dbReference type="PROSITE" id="PS50928">
    <property type="entry name" value="ABC_TM1"/>
    <property type="match status" value="1"/>
</dbReference>
<dbReference type="Gene3D" id="1.10.3720.10">
    <property type="entry name" value="MetI-like"/>
    <property type="match status" value="1"/>
</dbReference>
<keyword evidence="3" id="KW-1003">Cell membrane</keyword>
<organism evidence="9 10">
    <name type="scientific">Porcincola intestinalis</name>
    <dbReference type="NCBI Taxonomy" id="2606632"/>
    <lineage>
        <taxon>Bacteria</taxon>
        <taxon>Bacillati</taxon>
        <taxon>Bacillota</taxon>
        <taxon>Clostridia</taxon>
        <taxon>Lachnospirales</taxon>
        <taxon>Lachnospiraceae</taxon>
        <taxon>Porcincola</taxon>
    </lineage>
</organism>
<evidence type="ECO:0000313" key="9">
    <source>
        <dbReference type="EMBL" id="MSS15705.1"/>
    </source>
</evidence>
<keyword evidence="10" id="KW-1185">Reference proteome</keyword>
<evidence type="ECO:0000256" key="7">
    <source>
        <dbReference type="RuleBase" id="RU363032"/>
    </source>
</evidence>
<feature type="transmembrane region" description="Helical" evidence="7">
    <location>
        <begin position="162"/>
        <end position="183"/>
    </location>
</feature>
<dbReference type="InterPro" id="IPR051393">
    <property type="entry name" value="ABC_transporter_permease"/>
</dbReference>
<evidence type="ECO:0000313" key="10">
    <source>
        <dbReference type="Proteomes" id="UP000481852"/>
    </source>
</evidence>
<feature type="transmembrane region" description="Helical" evidence="7">
    <location>
        <begin position="212"/>
        <end position="232"/>
    </location>
</feature>
<keyword evidence="4 7" id="KW-0812">Transmembrane</keyword>
<dbReference type="RefSeq" id="WP_154526819.1">
    <property type="nucleotide sequence ID" value="NZ_JAQYJL010000002.1"/>
</dbReference>
<dbReference type="PANTHER" id="PTHR30193:SF37">
    <property type="entry name" value="INNER MEMBRANE ABC TRANSPORTER PERMEASE PROTEIN YCJO"/>
    <property type="match status" value="1"/>
</dbReference>
<feature type="domain" description="ABC transmembrane type-1" evidence="8">
    <location>
        <begin position="71"/>
        <end position="285"/>
    </location>
</feature>
<evidence type="ECO:0000259" key="8">
    <source>
        <dbReference type="PROSITE" id="PS50928"/>
    </source>
</evidence>
<comment type="caution">
    <text evidence="9">The sequence shown here is derived from an EMBL/GenBank/DDBJ whole genome shotgun (WGS) entry which is preliminary data.</text>
</comment>
<gene>
    <name evidence="9" type="ORF">FYJ35_11805</name>
</gene>
<evidence type="ECO:0000256" key="2">
    <source>
        <dbReference type="ARBA" id="ARBA00022448"/>
    </source>
</evidence>
<sequence>MMKLKGWNKVRVLALLLPGLLIFGIFTFYPIVRLFWMSFFKWDFGSFFDQKFIGFDNYRTVLGDENFRVAFANTIVYTLVTVPAQMMLGLFVAMLINSITHAKIFFRVAYYLPVITSWVIASLVFKYVFNTEGMLNYFLTNVVHVTSQNVHWLDSRWGGMTVAMLLGIWKGIGWNMVVFLAALQQVPQSLYESASMDGAGAWQRFVHVTLPGIRGTILFALVMLTIGGFNVYTSTKLITDGKPGHATEVVLTWMYYKAFSSGKFGYSAALSFIIALVLAVLAVVQFGLMQRKEDD</sequence>
<feature type="transmembrane region" description="Helical" evidence="7">
    <location>
        <begin position="12"/>
        <end position="32"/>
    </location>
</feature>
<keyword evidence="6 7" id="KW-0472">Membrane</keyword>
<evidence type="ECO:0000256" key="6">
    <source>
        <dbReference type="ARBA" id="ARBA00023136"/>
    </source>
</evidence>
<dbReference type="CDD" id="cd06261">
    <property type="entry name" value="TM_PBP2"/>
    <property type="match status" value="1"/>
</dbReference>
<reference evidence="9 10" key="1">
    <citation type="submission" date="2019-08" db="EMBL/GenBank/DDBJ databases">
        <title>In-depth cultivation of the pig gut microbiome towards novel bacterial diversity and tailored functional studies.</title>
        <authorList>
            <person name="Wylensek D."/>
            <person name="Hitch T.C.A."/>
            <person name="Clavel T."/>
        </authorList>
    </citation>
    <scope>NUCLEOTIDE SEQUENCE [LARGE SCALE GENOMIC DNA]</scope>
    <source>
        <strain evidence="9 10">Oil+RF-744-WCA-WT-11</strain>
    </source>
</reference>
<keyword evidence="2 7" id="KW-0813">Transport</keyword>
<evidence type="ECO:0000256" key="3">
    <source>
        <dbReference type="ARBA" id="ARBA00022475"/>
    </source>
</evidence>
<comment type="similarity">
    <text evidence="7">Belongs to the binding-protein-dependent transport system permease family.</text>
</comment>
<evidence type="ECO:0000256" key="5">
    <source>
        <dbReference type="ARBA" id="ARBA00022989"/>
    </source>
</evidence>
<feature type="transmembrane region" description="Helical" evidence="7">
    <location>
        <begin position="75"/>
        <end position="96"/>
    </location>
</feature>
<dbReference type="GO" id="GO:0005886">
    <property type="term" value="C:plasma membrane"/>
    <property type="evidence" value="ECO:0007669"/>
    <property type="project" value="UniProtKB-SubCell"/>
</dbReference>
<comment type="subcellular location">
    <subcellularLocation>
        <location evidence="1 7">Cell membrane</location>
        <topology evidence="1 7">Multi-pass membrane protein</topology>
    </subcellularLocation>
</comment>
<dbReference type="PANTHER" id="PTHR30193">
    <property type="entry name" value="ABC TRANSPORTER PERMEASE PROTEIN"/>
    <property type="match status" value="1"/>
</dbReference>
<dbReference type="SUPFAM" id="SSF161098">
    <property type="entry name" value="MetI-like"/>
    <property type="match status" value="1"/>
</dbReference>
<evidence type="ECO:0000256" key="1">
    <source>
        <dbReference type="ARBA" id="ARBA00004651"/>
    </source>
</evidence>
<name>A0A6L5X8E6_9FIRM</name>
<dbReference type="GO" id="GO:0055085">
    <property type="term" value="P:transmembrane transport"/>
    <property type="evidence" value="ECO:0007669"/>
    <property type="project" value="InterPro"/>
</dbReference>
<feature type="transmembrane region" description="Helical" evidence="7">
    <location>
        <begin position="108"/>
        <end position="129"/>
    </location>
</feature>
<evidence type="ECO:0000256" key="4">
    <source>
        <dbReference type="ARBA" id="ARBA00022692"/>
    </source>
</evidence>
<proteinExistence type="inferred from homology"/>
<protein>
    <submittedName>
        <fullName evidence="9">Sugar ABC transporter permease</fullName>
    </submittedName>
</protein>
<feature type="transmembrane region" description="Helical" evidence="7">
    <location>
        <begin position="264"/>
        <end position="288"/>
    </location>
</feature>
<dbReference type="Pfam" id="PF00528">
    <property type="entry name" value="BPD_transp_1"/>
    <property type="match status" value="1"/>
</dbReference>
<dbReference type="InterPro" id="IPR000515">
    <property type="entry name" value="MetI-like"/>
</dbReference>
<dbReference type="EMBL" id="VULZ01000014">
    <property type="protein sequence ID" value="MSS15705.1"/>
    <property type="molecule type" value="Genomic_DNA"/>
</dbReference>
<dbReference type="AlphaFoldDB" id="A0A6L5X8E6"/>